<evidence type="ECO:0000256" key="5">
    <source>
        <dbReference type="ARBA" id="ARBA00022787"/>
    </source>
</evidence>
<sequence length="454" mass="52264">MAHMEFNRQEARRGFGGGDADNSLIRRHRNEPPHVFDPDFEEEEDEDEMRRVQPRVGIVEYPPVQLIDIEEPLPRPERVERPSRTRHRTSRRARDPARERVLISVPCVIPTPRSNQRMIPGSQMICETQPEPLARRAGGGVERNNGYARERNAPLEIIRFALRLGYNALLYPYEFAKILIQLGHEPLQARPYTWPFVHNRPHLYLPGVHRYVQHIQQVDGFRGLYRGLTARLVSSAVDYLLGDILLHILRLKPFRRDGPSCRCPPGGKEFIYNLFRDSIRLVTAILLTQPFHVIMIRQMAQFVGRETIYEGLAGSLMTLVNNDGWLGLYAGVAPRFLSEWLVLVVTSSMSHFCRRFIRLNRVQQQYNAVLIQMAASLLVYPLEVTGSCMACTGAPLVACEPPRMPLYNHWADCLTDLYARGGHNRGALLFWRTIPRIQMQRRQLETPRAILRAA</sequence>
<keyword evidence="6" id="KW-1133">Transmembrane helix</keyword>
<feature type="compositionally biased region" description="Acidic residues" evidence="11">
    <location>
        <begin position="38"/>
        <end position="47"/>
    </location>
</feature>
<keyword evidence="4" id="KW-0677">Repeat</keyword>
<evidence type="ECO:0000256" key="7">
    <source>
        <dbReference type="ARBA" id="ARBA00023128"/>
    </source>
</evidence>
<keyword evidence="10" id="KW-0813">Transport</keyword>
<reference evidence="12" key="1">
    <citation type="journal article" date="2012" name="Int J Evol Biol">
        <title>Inter- and intraspecific variation in Drosophila genes with sex-biased expression.</title>
        <authorList>
            <person name="Muller L."/>
            <person name="Grath S."/>
            <person name="von Heckel K."/>
            <person name="Parsch J."/>
        </authorList>
    </citation>
    <scope>NUCLEOTIDE SEQUENCE</scope>
    <source>
        <strain evidence="12">Dat</strain>
    </source>
</reference>
<dbReference type="Gene3D" id="1.50.40.10">
    <property type="entry name" value="Mitochondrial carrier domain"/>
    <property type="match status" value="1"/>
</dbReference>
<evidence type="ECO:0000256" key="10">
    <source>
        <dbReference type="RuleBase" id="RU000488"/>
    </source>
</evidence>
<evidence type="ECO:0000256" key="4">
    <source>
        <dbReference type="ARBA" id="ARBA00022737"/>
    </source>
</evidence>
<dbReference type="EMBL" id="FN546728">
    <property type="protein sequence ID" value="CBE67027.1"/>
    <property type="molecule type" value="Genomic_DNA"/>
</dbReference>
<comment type="subcellular location">
    <subcellularLocation>
        <location evidence="1">Mitochondrion outer membrane</location>
        <topology evidence="1">Multi-pass membrane protein</topology>
    </subcellularLocation>
</comment>
<dbReference type="SUPFAM" id="SSF103506">
    <property type="entry name" value="Mitochondrial carrier"/>
    <property type="match status" value="1"/>
</dbReference>
<evidence type="ECO:0000256" key="8">
    <source>
        <dbReference type="ARBA" id="ARBA00023136"/>
    </source>
</evidence>
<dbReference type="InterPro" id="IPR018108">
    <property type="entry name" value="MCP_transmembrane"/>
</dbReference>
<dbReference type="AlphaFoldDB" id="D1GYY9"/>
<dbReference type="Pfam" id="PF00153">
    <property type="entry name" value="Mito_carr"/>
    <property type="match status" value="1"/>
</dbReference>
<dbReference type="InterPro" id="IPR023395">
    <property type="entry name" value="MCP_dom_sf"/>
</dbReference>
<dbReference type="GO" id="GO:0005741">
    <property type="term" value="C:mitochondrial outer membrane"/>
    <property type="evidence" value="ECO:0007669"/>
    <property type="project" value="UniProtKB-SubCell"/>
</dbReference>
<evidence type="ECO:0000256" key="1">
    <source>
        <dbReference type="ARBA" id="ARBA00004374"/>
    </source>
</evidence>
<evidence type="ECO:0000256" key="2">
    <source>
        <dbReference type="ARBA" id="ARBA00006375"/>
    </source>
</evidence>
<protein>
    <submittedName>
        <fullName evidence="12">CG10920-PA</fullName>
    </submittedName>
</protein>
<gene>
    <name evidence="12" type="primary">CG10920</name>
</gene>
<feature type="repeat" description="Solcar" evidence="9">
    <location>
        <begin position="268"/>
        <end position="356"/>
    </location>
</feature>
<evidence type="ECO:0000256" key="9">
    <source>
        <dbReference type="PROSITE-ProRule" id="PRU00282"/>
    </source>
</evidence>
<evidence type="ECO:0000256" key="3">
    <source>
        <dbReference type="ARBA" id="ARBA00022692"/>
    </source>
</evidence>
<dbReference type="PANTHER" id="PTHR10780">
    <property type="entry name" value="MITOCHONDRIAL CARRIER HOMOLOG"/>
    <property type="match status" value="1"/>
</dbReference>
<keyword evidence="3 9" id="KW-0812">Transmembrane</keyword>
<accession>D1GYY9</accession>
<dbReference type="PANTHER" id="PTHR10780:SF18">
    <property type="entry name" value="LD43650P"/>
    <property type="match status" value="1"/>
</dbReference>
<feature type="region of interest" description="Disordered" evidence="11">
    <location>
        <begin position="1"/>
        <end position="47"/>
    </location>
</feature>
<feature type="region of interest" description="Disordered" evidence="11">
    <location>
        <begin position="72"/>
        <end position="96"/>
    </location>
</feature>
<feature type="compositionally biased region" description="Basic and acidic residues" evidence="11">
    <location>
        <begin position="1"/>
        <end position="13"/>
    </location>
</feature>
<evidence type="ECO:0000313" key="12">
    <source>
        <dbReference type="EMBL" id="CBE67027.1"/>
    </source>
</evidence>
<keyword evidence="7" id="KW-0496">Mitochondrion</keyword>
<feature type="compositionally biased region" description="Basic and acidic residues" evidence="11">
    <location>
        <begin position="72"/>
        <end position="83"/>
    </location>
</feature>
<keyword evidence="5" id="KW-1000">Mitochondrion outer membrane</keyword>
<evidence type="ECO:0000256" key="11">
    <source>
        <dbReference type="SAM" id="MobiDB-lite"/>
    </source>
</evidence>
<proteinExistence type="inferred from homology"/>
<comment type="similarity">
    <text evidence="2 10">Belongs to the mitochondrial carrier (TC 2.A.29) family.</text>
</comment>
<name>D1GYY9_DROAP</name>
<keyword evidence="8 9" id="KW-0472">Membrane</keyword>
<organism evidence="12">
    <name type="scientific">Drosophila atripex</name>
    <name type="common">Fruit fly</name>
    <dbReference type="NCBI Taxonomy" id="60715"/>
    <lineage>
        <taxon>Eukaryota</taxon>
        <taxon>Metazoa</taxon>
        <taxon>Ecdysozoa</taxon>
        <taxon>Arthropoda</taxon>
        <taxon>Hexapoda</taxon>
        <taxon>Insecta</taxon>
        <taxon>Pterygota</taxon>
        <taxon>Neoptera</taxon>
        <taxon>Endopterygota</taxon>
        <taxon>Diptera</taxon>
        <taxon>Brachycera</taxon>
        <taxon>Muscomorpha</taxon>
        <taxon>Ephydroidea</taxon>
        <taxon>Drosophilidae</taxon>
        <taxon>Drosophila</taxon>
        <taxon>Sophophora</taxon>
    </lineage>
</organism>
<evidence type="ECO:0000256" key="6">
    <source>
        <dbReference type="ARBA" id="ARBA00022989"/>
    </source>
</evidence>
<dbReference type="PROSITE" id="PS50920">
    <property type="entry name" value="SOLCAR"/>
    <property type="match status" value="1"/>
</dbReference>